<sequence>MKGFRSILIFISPVFITWASLFLGAYGVTPTMVIKILLNETLHIFDIGDIPEKAIIIDIRLPRVILAGLVGAALSSAGVTLQGIFRNPLVDPFILGISAGAAFGCAITIGFLSFLPLQITAFVFATVAVMVAYGVARTQGEVSRLPLILSGVIVSAFFTAMVSIVKFLVDPHKLQSIVYWLMGSFSLADWRAVKIAGAGVLAGVVPIFLMRWRLNVMSMGEEEAKALGVNIRRERLLFIGFSTFAVAVATSLCGIIGWVGLMVPHLVRMLTGPDHKSLVPLSIAAGAAFMIAADTVSRTLTTFDIPVGIITALTGAPFFIYLMKRGGKEAWGK</sequence>
<dbReference type="HOGENOM" id="CLU_013016_0_2_0"/>
<dbReference type="InterPro" id="IPR000522">
    <property type="entry name" value="ABC_transptr_permease_BtuC"/>
</dbReference>
<dbReference type="SUPFAM" id="SSF81345">
    <property type="entry name" value="ABC transporter involved in vitamin B12 uptake, BtuC"/>
    <property type="match status" value="1"/>
</dbReference>
<keyword evidence="6 8" id="KW-1133">Transmembrane helix</keyword>
<evidence type="ECO:0000313" key="10">
    <source>
        <dbReference type="Proteomes" id="UP000000718"/>
    </source>
</evidence>
<keyword evidence="4" id="KW-1003">Cell membrane</keyword>
<dbReference type="AlphaFoldDB" id="B5YKZ0"/>
<dbReference type="GO" id="GO:0022857">
    <property type="term" value="F:transmembrane transporter activity"/>
    <property type="evidence" value="ECO:0000318"/>
    <property type="project" value="GO_Central"/>
</dbReference>
<proteinExistence type="inferred from homology"/>
<keyword evidence="3" id="KW-0813">Transport</keyword>
<feature type="transmembrane region" description="Helical" evidence="8">
    <location>
        <begin position="93"/>
        <end position="113"/>
    </location>
</feature>
<feature type="transmembrane region" description="Helical" evidence="8">
    <location>
        <begin position="303"/>
        <end position="323"/>
    </location>
</feature>
<evidence type="ECO:0000256" key="8">
    <source>
        <dbReference type="SAM" id="Phobius"/>
    </source>
</evidence>
<dbReference type="Pfam" id="PF01032">
    <property type="entry name" value="FecCD"/>
    <property type="match status" value="1"/>
</dbReference>
<evidence type="ECO:0000256" key="1">
    <source>
        <dbReference type="ARBA" id="ARBA00004651"/>
    </source>
</evidence>
<protein>
    <submittedName>
        <fullName evidence="9">Iron(III) ABC transporter, permease protein</fullName>
    </submittedName>
</protein>
<feature type="transmembrane region" description="Helical" evidence="8">
    <location>
        <begin position="61"/>
        <end position="81"/>
    </location>
</feature>
<comment type="similarity">
    <text evidence="2">Belongs to the binding-protein-dependent transport system permease family. FecCD subfamily.</text>
</comment>
<dbReference type="eggNOG" id="COG0609">
    <property type="taxonomic scope" value="Bacteria"/>
</dbReference>
<dbReference type="KEGG" id="tye:THEYE_A1081"/>
<dbReference type="STRING" id="289376.THEYE_A1081"/>
<dbReference type="CDD" id="cd06550">
    <property type="entry name" value="TM_ABC_iron-siderophores_like"/>
    <property type="match status" value="1"/>
</dbReference>
<accession>B5YKZ0</accession>
<dbReference type="GO" id="GO:0033214">
    <property type="term" value="P:siderophore-iron import into cell"/>
    <property type="evidence" value="ECO:0000318"/>
    <property type="project" value="GO_Central"/>
</dbReference>
<dbReference type="GO" id="GO:0005886">
    <property type="term" value="C:plasma membrane"/>
    <property type="evidence" value="ECO:0000318"/>
    <property type="project" value="GO_Central"/>
</dbReference>
<keyword evidence="10" id="KW-1185">Reference proteome</keyword>
<reference evidence="10" key="1">
    <citation type="submission" date="2008-08" db="EMBL/GenBank/DDBJ databases">
        <title>The complete genome sequence of Thermodesulfovibrio yellowstonii strain ATCC 51303 / DSM 11347 / YP87.</title>
        <authorList>
            <person name="Dodson R.J."/>
            <person name="Durkin A.S."/>
            <person name="Wu M."/>
            <person name="Eisen J."/>
            <person name="Sutton G."/>
        </authorList>
    </citation>
    <scope>NUCLEOTIDE SEQUENCE [LARGE SCALE GENOMIC DNA]</scope>
    <source>
        <strain evidence="10">ATCC 51303 / DSM 11347 / YP87</strain>
    </source>
</reference>
<dbReference type="InParanoid" id="B5YKZ0"/>
<evidence type="ECO:0000256" key="2">
    <source>
        <dbReference type="ARBA" id="ARBA00007935"/>
    </source>
</evidence>
<name>B5YKZ0_THEYD</name>
<reference evidence="9 10" key="2">
    <citation type="journal article" date="2015" name="Genome Announc.">
        <title>Genome Sequence of the Sulfate-Reducing Thermophilic Bacterium Thermodesulfovibrio yellowstonii Strain DSM 11347T (Phylum Nitrospirae).</title>
        <authorList>
            <person name="Bhatnagar S."/>
            <person name="Badger J.H."/>
            <person name="Madupu R."/>
            <person name="Khouri H.M."/>
            <person name="O'Connor E.M."/>
            <person name="Robb F.T."/>
            <person name="Ward N.L."/>
            <person name="Eisen J.A."/>
        </authorList>
    </citation>
    <scope>NUCLEOTIDE SEQUENCE [LARGE SCALE GENOMIC DNA]</scope>
    <source>
        <strain evidence="10">ATCC 51303 / DSM 11347 / YP87</strain>
    </source>
</reference>
<dbReference type="Proteomes" id="UP000000718">
    <property type="component" value="Chromosome"/>
</dbReference>
<evidence type="ECO:0000256" key="5">
    <source>
        <dbReference type="ARBA" id="ARBA00022692"/>
    </source>
</evidence>
<evidence type="ECO:0000256" key="3">
    <source>
        <dbReference type="ARBA" id="ARBA00022448"/>
    </source>
</evidence>
<evidence type="ECO:0000256" key="4">
    <source>
        <dbReference type="ARBA" id="ARBA00022475"/>
    </source>
</evidence>
<feature type="transmembrane region" description="Helical" evidence="8">
    <location>
        <begin position="119"/>
        <end position="136"/>
    </location>
</feature>
<comment type="subcellular location">
    <subcellularLocation>
        <location evidence="1">Cell membrane</location>
        <topology evidence="1">Multi-pass membrane protein</topology>
    </subcellularLocation>
</comment>
<dbReference type="PATRIC" id="fig|289376.4.peg.1059"/>
<feature type="transmembrane region" description="Helical" evidence="8">
    <location>
        <begin position="7"/>
        <end position="28"/>
    </location>
</feature>
<dbReference type="EMBL" id="CP001147">
    <property type="protein sequence ID" value="ACI20870.1"/>
    <property type="molecule type" value="Genomic_DNA"/>
</dbReference>
<evidence type="ECO:0000256" key="7">
    <source>
        <dbReference type="ARBA" id="ARBA00023136"/>
    </source>
</evidence>
<dbReference type="InterPro" id="IPR037294">
    <property type="entry name" value="ABC_BtuC-like"/>
</dbReference>
<dbReference type="RefSeq" id="WP_012545600.1">
    <property type="nucleotide sequence ID" value="NC_011296.1"/>
</dbReference>
<dbReference type="PANTHER" id="PTHR30472">
    <property type="entry name" value="FERRIC ENTEROBACTIN TRANSPORT SYSTEM PERMEASE PROTEIN"/>
    <property type="match status" value="1"/>
</dbReference>
<keyword evidence="7 8" id="KW-0472">Membrane</keyword>
<evidence type="ECO:0000256" key="6">
    <source>
        <dbReference type="ARBA" id="ARBA00022989"/>
    </source>
</evidence>
<organism evidence="9 10">
    <name type="scientific">Thermodesulfovibrio yellowstonii (strain ATCC 51303 / DSM 11347 / YP87)</name>
    <dbReference type="NCBI Taxonomy" id="289376"/>
    <lineage>
        <taxon>Bacteria</taxon>
        <taxon>Pseudomonadati</taxon>
        <taxon>Nitrospirota</taxon>
        <taxon>Thermodesulfovibrionia</taxon>
        <taxon>Thermodesulfovibrionales</taxon>
        <taxon>Thermodesulfovibrionaceae</taxon>
        <taxon>Thermodesulfovibrio</taxon>
    </lineage>
</organism>
<dbReference type="OrthoDB" id="9792889at2"/>
<keyword evidence="5 8" id="KW-0812">Transmembrane</keyword>
<dbReference type="FunFam" id="1.10.3470.10:FF:000001">
    <property type="entry name" value="Vitamin B12 ABC transporter permease BtuC"/>
    <property type="match status" value="1"/>
</dbReference>
<dbReference type="FunCoup" id="B5YKZ0">
    <property type="interactions" value="63"/>
</dbReference>
<feature type="transmembrane region" description="Helical" evidence="8">
    <location>
        <begin position="148"/>
        <end position="169"/>
    </location>
</feature>
<evidence type="ECO:0000313" key="9">
    <source>
        <dbReference type="EMBL" id="ACI20870.1"/>
    </source>
</evidence>
<feature type="transmembrane region" description="Helical" evidence="8">
    <location>
        <begin position="189"/>
        <end position="209"/>
    </location>
</feature>
<dbReference type="Gene3D" id="1.10.3470.10">
    <property type="entry name" value="ABC transporter involved in vitamin B12 uptake, BtuC"/>
    <property type="match status" value="1"/>
</dbReference>
<feature type="transmembrane region" description="Helical" evidence="8">
    <location>
        <begin position="236"/>
        <end position="258"/>
    </location>
</feature>
<dbReference type="PANTHER" id="PTHR30472:SF70">
    <property type="entry name" value="MOLYBDATE IMPORT SYSTEM PERMEASE PROTEIN MOLB"/>
    <property type="match status" value="1"/>
</dbReference>
<dbReference type="EnsemblBacteria" id="ACI20870">
    <property type="protein sequence ID" value="ACI20870"/>
    <property type="gene ID" value="THEYE_A1081"/>
</dbReference>
<gene>
    <name evidence="9" type="ordered locus">THEYE_A1081</name>
</gene>